<dbReference type="Proteomes" id="UP000295157">
    <property type="component" value="Unassembled WGS sequence"/>
</dbReference>
<proteinExistence type="predicted"/>
<dbReference type="EMBL" id="SMJZ01000092">
    <property type="protein sequence ID" value="TDC04275.1"/>
    <property type="molecule type" value="Genomic_DNA"/>
</dbReference>
<organism evidence="1 2">
    <name type="scientific">Nonomuraea longispora</name>
    <dbReference type="NCBI Taxonomy" id="1848320"/>
    <lineage>
        <taxon>Bacteria</taxon>
        <taxon>Bacillati</taxon>
        <taxon>Actinomycetota</taxon>
        <taxon>Actinomycetes</taxon>
        <taxon>Streptosporangiales</taxon>
        <taxon>Streptosporangiaceae</taxon>
        <taxon>Nonomuraea</taxon>
    </lineage>
</organism>
<dbReference type="AlphaFoldDB" id="A0A4R4N696"/>
<gene>
    <name evidence="1" type="ORF">E1267_23345</name>
</gene>
<protein>
    <submittedName>
        <fullName evidence="1">SIR2 family protein</fullName>
    </submittedName>
</protein>
<dbReference type="Pfam" id="PF13289">
    <property type="entry name" value="SIR2_2"/>
    <property type="match status" value="1"/>
</dbReference>
<keyword evidence="2" id="KW-1185">Reference proteome</keyword>
<evidence type="ECO:0000313" key="1">
    <source>
        <dbReference type="EMBL" id="TDC04275.1"/>
    </source>
</evidence>
<name>A0A4R4N696_9ACTN</name>
<sequence length="297" mass="33393">MKDSDWARLIDQLRTGDCTPFIGSGAGEGTLLTNAELSRTWAARYDYPFADDADLARVMQYARNLLGDAATLKQRLGRELAAMGPPDFTAPGEIHAGIARFPIPVFLTTNYDDFLSRALRGSGKEPSAAICPWHEGVPYDRDLFERGAGMRPDPSRPVVYHLHGSTRVPSSIVLTEDDHIEFLVHMTTARAQNNRHVIPPIILDALANRPLLLLGYSLHEWTFRVLFHGLIRRYPAIGRRRHVSVQLAPLGEDVKPGAELRAKSYLDRYFDGWEVSVFWGTPRQFCQELEQRMGPLS</sequence>
<evidence type="ECO:0000313" key="2">
    <source>
        <dbReference type="Proteomes" id="UP000295157"/>
    </source>
</evidence>
<dbReference type="RefSeq" id="WP_132334915.1">
    <property type="nucleotide sequence ID" value="NZ_SMJZ01000092.1"/>
</dbReference>
<dbReference type="OrthoDB" id="3676657at2"/>
<accession>A0A4R4N696</accession>
<comment type="caution">
    <text evidence="1">The sequence shown here is derived from an EMBL/GenBank/DDBJ whole genome shotgun (WGS) entry which is preliminary data.</text>
</comment>
<reference evidence="1 2" key="1">
    <citation type="submission" date="2019-02" db="EMBL/GenBank/DDBJ databases">
        <title>Draft genome sequences of novel Actinobacteria.</title>
        <authorList>
            <person name="Sahin N."/>
            <person name="Ay H."/>
            <person name="Saygin H."/>
        </authorList>
    </citation>
    <scope>NUCLEOTIDE SEQUENCE [LARGE SCALE GENOMIC DNA]</scope>
    <source>
        <strain evidence="1 2">KC201</strain>
    </source>
</reference>